<dbReference type="EMBL" id="BAFK01000032">
    <property type="protein sequence ID" value="GAB60566.1"/>
    <property type="molecule type" value="Genomic_DNA"/>
</dbReference>
<accession>I1E2N8</accession>
<evidence type="ECO:0000313" key="1">
    <source>
        <dbReference type="EMBL" id="GAB60566.1"/>
    </source>
</evidence>
<organism evidence="1 2">
    <name type="scientific">Rheinheimera nanhaiensis E407-8</name>
    <dbReference type="NCBI Taxonomy" id="562729"/>
    <lineage>
        <taxon>Bacteria</taxon>
        <taxon>Pseudomonadati</taxon>
        <taxon>Pseudomonadota</taxon>
        <taxon>Gammaproteobacteria</taxon>
        <taxon>Chromatiales</taxon>
        <taxon>Chromatiaceae</taxon>
        <taxon>Rheinheimera</taxon>
    </lineage>
</organism>
<reference evidence="1 2" key="1">
    <citation type="journal article" date="2012" name="J. Bacteriol.">
        <title>Genome Sequence of the Protease-Producing Bacterium Rheinheimera nanhaiensis E407-8T, Isolated from Deep-Sea Sediment of the South China Sea.</title>
        <authorList>
            <person name="Zhang X.-Y."/>
            <person name="Zhang Y.-J."/>
            <person name="Qin Q.-L."/>
            <person name="Xie B.-B."/>
            <person name="Chen X.-L."/>
            <person name="Zhou B.-C."/>
            <person name="Zhang Y.-Z."/>
        </authorList>
    </citation>
    <scope>NUCLEOTIDE SEQUENCE [LARGE SCALE GENOMIC DNA]</scope>
    <source>
        <strain evidence="1 2">E407-8</strain>
    </source>
</reference>
<dbReference type="Proteomes" id="UP000004374">
    <property type="component" value="Unassembled WGS sequence"/>
</dbReference>
<proteinExistence type="predicted"/>
<gene>
    <name evidence="1" type="ORF">RNAN_3591</name>
</gene>
<protein>
    <submittedName>
        <fullName evidence="1">Uncharacterized protein</fullName>
    </submittedName>
</protein>
<comment type="caution">
    <text evidence="1">The sequence shown here is derived from an EMBL/GenBank/DDBJ whole genome shotgun (WGS) entry which is preliminary data.</text>
</comment>
<evidence type="ECO:0000313" key="2">
    <source>
        <dbReference type="Proteomes" id="UP000004374"/>
    </source>
</evidence>
<name>I1E2N8_9GAMM</name>
<sequence>MTLCRFTPSLFQSTRLREARPAAEVASTYVVVVSIHAPA</sequence>
<dbReference type="AlphaFoldDB" id="I1E2N8"/>
<keyword evidence="2" id="KW-1185">Reference proteome</keyword>